<feature type="region of interest" description="Disordered" evidence="1">
    <location>
        <begin position="28"/>
        <end position="79"/>
    </location>
</feature>
<evidence type="ECO:0000313" key="4">
    <source>
        <dbReference type="Proteomes" id="UP000650467"/>
    </source>
</evidence>
<evidence type="ECO:0000313" key="3">
    <source>
        <dbReference type="EMBL" id="KAG2444234.1"/>
    </source>
</evidence>
<dbReference type="InterPro" id="IPR036612">
    <property type="entry name" value="KH_dom_type_1_sf"/>
</dbReference>
<dbReference type="PANTHER" id="PTHR13360:SF1">
    <property type="entry name" value="ACTIVATING SIGNAL COINTEGRATOR 1 COMPLEX SUBUNIT 1"/>
    <property type="match status" value="1"/>
</dbReference>
<proteinExistence type="predicted"/>
<dbReference type="SMART" id="SM00322">
    <property type="entry name" value="KH"/>
    <property type="match status" value="1"/>
</dbReference>
<keyword evidence="4" id="KW-1185">Reference proteome</keyword>
<dbReference type="GO" id="GO:0003723">
    <property type="term" value="F:RNA binding"/>
    <property type="evidence" value="ECO:0007669"/>
    <property type="project" value="InterPro"/>
</dbReference>
<dbReference type="GO" id="GO:0006355">
    <property type="term" value="P:regulation of DNA-templated transcription"/>
    <property type="evidence" value="ECO:0007669"/>
    <property type="project" value="TreeGrafter"/>
</dbReference>
<organism evidence="3 4">
    <name type="scientific">Chlamydomonas incerta</name>
    <dbReference type="NCBI Taxonomy" id="51695"/>
    <lineage>
        <taxon>Eukaryota</taxon>
        <taxon>Viridiplantae</taxon>
        <taxon>Chlorophyta</taxon>
        <taxon>core chlorophytes</taxon>
        <taxon>Chlorophyceae</taxon>
        <taxon>CS clade</taxon>
        <taxon>Chlamydomonadales</taxon>
        <taxon>Chlamydomonadaceae</taxon>
        <taxon>Chlamydomonas</taxon>
    </lineage>
</organism>
<dbReference type="GO" id="GO:0005634">
    <property type="term" value="C:nucleus"/>
    <property type="evidence" value="ECO:0007669"/>
    <property type="project" value="TreeGrafter"/>
</dbReference>
<dbReference type="Pfam" id="PF10469">
    <property type="entry name" value="AKAP7_NLS"/>
    <property type="match status" value="1"/>
</dbReference>
<accession>A0A836B149</accession>
<gene>
    <name evidence="3" type="ORF">HXX76_000992</name>
</gene>
<feature type="region of interest" description="Disordered" evidence="1">
    <location>
        <begin position="325"/>
        <end position="364"/>
    </location>
</feature>
<name>A0A836B149_CHLIN</name>
<dbReference type="AlphaFoldDB" id="A0A836B149"/>
<evidence type="ECO:0000256" key="1">
    <source>
        <dbReference type="SAM" id="MobiDB-lite"/>
    </source>
</evidence>
<reference evidence="3" key="1">
    <citation type="journal article" date="2020" name="bioRxiv">
        <title>Comparative genomics of Chlamydomonas.</title>
        <authorList>
            <person name="Craig R.J."/>
            <person name="Hasan A.R."/>
            <person name="Ness R.W."/>
            <person name="Keightley P.D."/>
        </authorList>
    </citation>
    <scope>NUCLEOTIDE SEQUENCE</scope>
    <source>
        <strain evidence="3">SAG 7.73</strain>
    </source>
</reference>
<dbReference type="Gene3D" id="3.30.1370.10">
    <property type="entry name" value="K Homology domain, type 1"/>
    <property type="match status" value="1"/>
</dbReference>
<dbReference type="GO" id="GO:0006307">
    <property type="term" value="P:DNA alkylation repair"/>
    <property type="evidence" value="ECO:0007669"/>
    <property type="project" value="InterPro"/>
</dbReference>
<dbReference type="Gene3D" id="3.90.1140.10">
    <property type="entry name" value="Cyclic phosphodiesterase"/>
    <property type="match status" value="1"/>
</dbReference>
<dbReference type="SUPFAM" id="SSF55144">
    <property type="entry name" value="LigT-like"/>
    <property type="match status" value="1"/>
</dbReference>
<dbReference type="Pfam" id="PF00013">
    <property type="entry name" value="KH_1"/>
    <property type="match status" value="1"/>
</dbReference>
<dbReference type="InterPro" id="IPR019510">
    <property type="entry name" value="AKAP7-like_phosphoesterase"/>
</dbReference>
<dbReference type="InterPro" id="IPR009097">
    <property type="entry name" value="Cyclic_Pdiesterase"/>
</dbReference>
<dbReference type="InterPro" id="IPR009210">
    <property type="entry name" value="ASCC1"/>
</dbReference>
<sequence length="425" mass="44616">MSGSDVLHPPLVHVGGRSYRVQGTAASTLSHLPERGEHAAGRPVARHYDDSGDEDDFAASSSGPEPSIDESLITQDQGGQFQARLSCDPEVYPMLIGKEGAKKKRLEAESGATLLIPRRAPAGQTGGGGGGGGGDITIKGPSRAVVASGYLRTELAMAEAVAGRLLDYNYFLSLPLATPATVRQFEAFRRAVLADPKVCPPGGGLEPSVFMAPAHLHLTLVMLKLYSDQKRHAAQQALDRLRPRVVALLAGQPLKVHLQDLEYMNDDPAAMHVLYLKVGDMGPGSRLEALCDLVVEEFGAAGLLLPQDDRKVKLHATIINTRYRKRGAEQPGGGGGGAGGGVGGGGGGGGGGRSGGRQHSQPERQPFDGRALLAEHGRLDLGIHTLQAVHLSQRGAYGPDGYYRCVRALPLQPEPEAEAGGGQDE</sequence>
<protein>
    <recommendedName>
        <fullName evidence="2">K Homology domain-containing protein</fullName>
    </recommendedName>
</protein>
<dbReference type="Proteomes" id="UP000650467">
    <property type="component" value="Unassembled WGS sequence"/>
</dbReference>
<dbReference type="PANTHER" id="PTHR13360">
    <property type="entry name" value="ACTIVATING SIGNAL COINTEGRATOR 1 COMPLEX SUBUNIT 1"/>
    <property type="match status" value="1"/>
</dbReference>
<comment type="caution">
    <text evidence="3">The sequence shown here is derived from an EMBL/GenBank/DDBJ whole genome shotgun (WGS) entry which is preliminary data.</text>
</comment>
<dbReference type="OrthoDB" id="277832at2759"/>
<dbReference type="EMBL" id="JAEHOC010000002">
    <property type="protein sequence ID" value="KAG2444234.1"/>
    <property type="molecule type" value="Genomic_DNA"/>
</dbReference>
<evidence type="ECO:0000259" key="2">
    <source>
        <dbReference type="SMART" id="SM00322"/>
    </source>
</evidence>
<feature type="compositionally biased region" description="Gly residues" evidence="1">
    <location>
        <begin position="330"/>
        <end position="355"/>
    </location>
</feature>
<dbReference type="InterPro" id="IPR004088">
    <property type="entry name" value="KH_dom_type_1"/>
</dbReference>
<feature type="compositionally biased region" description="Basic and acidic residues" evidence="1">
    <location>
        <begin position="32"/>
        <end position="50"/>
    </location>
</feature>
<dbReference type="SUPFAM" id="SSF54791">
    <property type="entry name" value="Eukaryotic type KH-domain (KH-domain type I)"/>
    <property type="match status" value="1"/>
</dbReference>
<feature type="domain" description="K Homology" evidence="2">
    <location>
        <begin position="79"/>
        <end position="157"/>
    </location>
</feature>
<dbReference type="InterPro" id="IPR004087">
    <property type="entry name" value="KH_dom"/>
</dbReference>